<dbReference type="Gene3D" id="3.40.50.300">
    <property type="entry name" value="P-loop containing nucleotide triphosphate hydrolases"/>
    <property type="match status" value="1"/>
</dbReference>
<keyword evidence="2" id="KW-1185">Reference proteome</keyword>
<sequence>MAVPKTGTHAYQAALADSADIILRGPPGAKHMNARKFNRHMRPILGKEDAKKLKTIAVIRDPIDWLGSWYRYRSRPQLDGLPNSTANVSFDTFVQDYLSDDPPAYARLGSQLRFVGDSEGNVIVDRLFDYARLSQLDRFLEKKLERKIIAPRLNESPQGDLQISAKVEAKLREERSKEFELYQSVAG</sequence>
<dbReference type="AlphaFoldDB" id="A0A917EGW5"/>
<dbReference type="GO" id="GO:0016301">
    <property type="term" value="F:kinase activity"/>
    <property type="evidence" value="ECO:0007669"/>
    <property type="project" value="UniProtKB-KW"/>
</dbReference>
<accession>A0A917EGW5</accession>
<dbReference type="EMBL" id="BMKN01000001">
    <property type="protein sequence ID" value="GGE41953.1"/>
    <property type="molecule type" value="Genomic_DNA"/>
</dbReference>
<dbReference type="InterPro" id="IPR027417">
    <property type="entry name" value="P-loop_NTPase"/>
</dbReference>
<evidence type="ECO:0000313" key="2">
    <source>
        <dbReference type="Proteomes" id="UP000606730"/>
    </source>
</evidence>
<protein>
    <submittedName>
        <fullName evidence="1">Gamma-glutamyl kinase</fullName>
    </submittedName>
</protein>
<comment type="caution">
    <text evidence="1">The sequence shown here is derived from an EMBL/GenBank/DDBJ whole genome shotgun (WGS) entry which is preliminary data.</text>
</comment>
<dbReference type="Proteomes" id="UP000606730">
    <property type="component" value="Unassembled WGS sequence"/>
</dbReference>
<reference evidence="1" key="2">
    <citation type="submission" date="2020-09" db="EMBL/GenBank/DDBJ databases">
        <authorList>
            <person name="Sun Q."/>
            <person name="Zhou Y."/>
        </authorList>
    </citation>
    <scope>NUCLEOTIDE SEQUENCE</scope>
    <source>
        <strain evidence="1">CGMCC 1.16012</strain>
    </source>
</reference>
<organism evidence="1 2">
    <name type="scientific">Actibacterium pelagium</name>
    <dbReference type="NCBI Taxonomy" id="2029103"/>
    <lineage>
        <taxon>Bacteria</taxon>
        <taxon>Pseudomonadati</taxon>
        <taxon>Pseudomonadota</taxon>
        <taxon>Alphaproteobacteria</taxon>
        <taxon>Rhodobacterales</taxon>
        <taxon>Roseobacteraceae</taxon>
        <taxon>Actibacterium</taxon>
    </lineage>
</organism>
<keyword evidence="1" id="KW-0418">Kinase</keyword>
<proteinExistence type="predicted"/>
<evidence type="ECO:0000313" key="1">
    <source>
        <dbReference type="EMBL" id="GGE41953.1"/>
    </source>
</evidence>
<keyword evidence="1" id="KW-0808">Transferase</keyword>
<dbReference type="SUPFAM" id="SSF52540">
    <property type="entry name" value="P-loop containing nucleoside triphosphate hydrolases"/>
    <property type="match status" value="1"/>
</dbReference>
<gene>
    <name evidence="1" type="ORF">GCM10011517_06940</name>
</gene>
<name>A0A917EGW5_9RHOB</name>
<reference evidence="1" key="1">
    <citation type="journal article" date="2014" name="Int. J. Syst. Evol. Microbiol.">
        <title>Complete genome sequence of Corynebacterium casei LMG S-19264T (=DSM 44701T), isolated from a smear-ripened cheese.</title>
        <authorList>
            <consortium name="US DOE Joint Genome Institute (JGI-PGF)"/>
            <person name="Walter F."/>
            <person name="Albersmeier A."/>
            <person name="Kalinowski J."/>
            <person name="Ruckert C."/>
        </authorList>
    </citation>
    <scope>NUCLEOTIDE SEQUENCE</scope>
    <source>
        <strain evidence="1">CGMCC 1.16012</strain>
    </source>
</reference>